<dbReference type="EMBL" id="BNJQ01000030">
    <property type="protein sequence ID" value="GHP10558.1"/>
    <property type="molecule type" value="Genomic_DNA"/>
</dbReference>
<proteinExistence type="predicted"/>
<reference evidence="1" key="1">
    <citation type="submission" date="2020-10" db="EMBL/GenBank/DDBJ databases">
        <title>Unveiling of a novel bifunctional photoreceptor, Dualchrome1, isolated from a cosmopolitan green alga.</title>
        <authorList>
            <person name="Suzuki S."/>
            <person name="Kawachi M."/>
        </authorList>
    </citation>
    <scope>NUCLEOTIDE SEQUENCE</scope>
    <source>
        <strain evidence="1">NIES 2893</strain>
    </source>
</reference>
<keyword evidence="2" id="KW-1185">Reference proteome</keyword>
<comment type="caution">
    <text evidence="1">The sequence shown here is derived from an EMBL/GenBank/DDBJ whole genome shotgun (WGS) entry which is preliminary data.</text>
</comment>
<name>A0A830HUB7_9CHLO</name>
<dbReference type="AlphaFoldDB" id="A0A830HUB7"/>
<protein>
    <submittedName>
        <fullName evidence="1">Uncharacterized protein</fullName>
    </submittedName>
</protein>
<evidence type="ECO:0000313" key="1">
    <source>
        <dbReference type="EMBL" id="GHP10558.1"/>
    </source>
</evidence>
<evidence type="ECO:0000313" key="2">
    <source>
        <dbReference type="Proteomes" id="UP000660262"/>
    </source>
</evidence>
<sequence length="180" mass="19705">MTTSHPLTPRAQRAFARTEKAVAAAREDFAAAQSALQKALARGVDVEATLSQATDVVSDVPGTPLPKTLGPEEAAVERVYDRLGELLDTCKEYDAIHHELEVDTCLADAATNIHFRPFQLFLIWLAGKVLYSNPPYSHIELCLRMLRRLIAWAPATRATVILPHRPWAPSHFGVEGGLAG</sequence>
<gene>
    <name evidence="1" type="ORF">PPROV_000928900</name>
</gene>
<accession>A0A830HUB7</accession>
<dbReference type="Proteomes" id="UP000660262">
    <property type="component" value="Unassembled WGS sequence"/>
</dbReference>
<organism evidence="1 2">
    <name type="scientific">Pycnococcus provasolii</name>
    <dbReference type="NCBI Taxonomy" id="41880"/>
    <lineage>
        <taxon>Eukaryota</taxon>
        <taxon>Viridiplantae</taxon>
        <taxon>Chlorophyta</taxon>
        <taxon>Pseudoscourfieldiophyceae</taxon>
        <taxon>Pseudoscourfieldiales</taxon>
        <taxon>Pycnococcaceae</taxon>
        <taxon>Pycnococcus</taxon>
    </lineage>
</organism>